<proteinExistence type="predicted"/>
<protein>
    <submittedName>
        <fullName evidence="1">Unannotated protein</fullName>
    </submittedName>
</protein>
<dbReference type="EMBL" id="CAEZZU010000068">
    <property type="protein sequence ID" value="CAB4776929.1"/>
    <property type="molecule type" value="Genomic_DNA"/>
</dbReference>
<accession>A0A6J6VZW9</accession>
<dbReference type="EMBL" id="CAFBOR010000029">
    <property type="protein sequence ID" value="CAB4980719.1"/>
    <property type="molecule type" value="Genomic_DNA"/>
</dbReference>
<gene>
    <name evidence="1" type="ORF">UFOPK2925_00599</name>
    <name evidence="2" type="ORF">UFOPK3317_00430</name>
    <name evidence="3" type="ORF">UFOPK3974_00344</name>
</gene>
<reference evidence="1" key="1">
    <citation type="submission" date="2020-05" db="EMBL/GenBank/DDBJ databases">
        <authorList>
            <person name="Chiriac C."/>
            <person name="Salcher M."/>
            <person name="Ghai R."/>
            <person name="Kavagutti S V."/>
        </authorList>
    </citation>
    <scope>NUCLEOTIDE SEQUENCE</scope>
</reference>
<evidence type="ECO:0000313" key="1">
    <source>
        <dbReference type="EMBL" id="CAB4776929.1"/>
    </source>
</evidence>
<organism evidence="1">
    <name type="scientific">freshwater metagenome</name>
    <dbReference type="NCBI Taxonomy" id="449393"/>
    <lineage>
        <taxon>unclassified sequences</taxon>
        <taxon>metagenomes</taxon>
        <taxon>ecological metagenomes</taxon>
    </lineage>
</organism>
<evidence type="ECO:0000313" key="2">
    <source>
        <dbReference type="EMBL" id="CAB4861441.1"/>
    </source>
</evidence>
<evidence type="ECO:0000313" key="3">
    <source>
        <dbReference type="EMBL" id="CAB4980719.1"/>
    </source>
</evidence>
<name>A0A6J6VZW9_9ZZZZ</name>
<dbReference type="AlphaFoldDB" id="A0A6J6VZW9"/>
<dbReference type="EMBL" id="CAFBLK010000054">
    <property type="protein sequence ID" value="CAB4861441.1"/>
    <property type="molecule type" value="Genomic_DNA"/>
</dbReference>
<sequence>MPDPKSQSTTSLPKKLGIKEDAVVALISCPPGFARELGKLPASVEVRSNARGRADVIVFFATRRAELARRMPGFRRSLAEGGSLWVAWPKRTSGVATDLTFEPVQEIGLEAGLSDGRVCAINGHWSSVRFVDPDQSSNRT</sequence>